<protein>
    <submittedName>
        <fullName evidence="4">Preprotein translocase subunit SecD</fullName>
    </submittedName>
</protein>
<keyword evidence="2" id="KW-0812">Transmembrane</keyword>
<feature type="compositionally biased region" description="Basic residues" evidence="1">
    <location>
        <begin position="1"/>
        <end position="12"/>
    </location>
</feature>
<dbReference type="Proteomes" id="UP000242367">
    <property type="component" value="Unassembled WGS sequence"/>
</dbReference>
<dbReference type="Pfam" id="PF22599">
    <property type="entry name" value="SecDF_P1_head"/>
    <property type="match status" value="1"/>
</dbReference>
<feature type="compositionally biased region" description="Low complexity" evidence="1">
    <location>
        <begin position="25"/>
        <end position="40"/>
    </location>
</feature>
<proteinExistence type="predicted"/>
<reference evidence="4 5" key="1">
    <citation type="journal article" date="2017" name="Chemistry">
        <title>Isolation, Biosynthesis and Chemical Modifications of Rubterolones A-F: Rare Tropolone Alkaloids from Actinomadura sp. 5-2.</title>
        <authorList>
            <person name="Guo H."/>
            <person name="Benndorf R."/>
            <person name="Leichnitz D."/>
            <person name="Klassen J.L."/>
            <person name="Vollmers J."/>
            <person name="Gorls H."/>
            <person name="Steinacker M."/>
            <person name="Weigel C."/>
            <person name="Dahse H.M."/>
            <person name="Kaster A.K."/>
            <person name="de Beer Z.W."/>
            <person name="Poulsen M."/>
            <person name="Beemelmanns C."/>
        </authorList>
    </citation>
    <scope>NUCLEOTIDE SEQUENCE [LARGE SCALE GENOMIC DNA]</scope>
    <source>
        <strain evidence="4 5">5-2</strain>
    </source>
</reference>
<dbReference type="Gene3D" id="3.30.1360.200">
    <property type="match status" value="1"/>
</dbReference>
<feature type="region of interest" description="Disordered" evidence="1">
    <location>
        <begin position="1"/>
        <end position="75"/>
    </location>
</feature>
<dbReference type="AlphaFoldDB" id="A0A2P4UKC1"/>
<keyword evidence="5" id="KW-1185">Reference proteome</keyword>
<feature type="domain" description="SecDF P1 head subdomain" evidence="3">
    <location>
        <begin position="161"/>
        <end position="248"/>
    </location>
</feature>
<organism evidence="4 5">
    <name type="scientific">Actinomadura rubteroloni</name>
    <dbReference type="NCBI Taxonomy" id="1926885"/>
    <lineage>
        <taxon>Bacteria</taxon>
        <taxon>Bacillati</taxon>
        <taxon>Actinomycetota</taxon>
        <taxon>Actinomycetes</taxon>
        <taxon>Streptosporangiales</taxon>
        <taxon>Thermomonosporaceae</taxon>
        <taxon>Actinomadura</taxon>
    </lineage>
</organism>
<comment type="caution">
    <text evidence="4">The sequence shown here is derived from an EMBL/GenBank/DDBJ whole genome shotgun (WGS) entry which is preliminary data.</text>
</comment>
<dbReference type="EMBL" id="MTBP01000002">
    <property type="protein sequence ID" value="POM25468.1"/>
    <property type="molecule type" value="Genomic_DNA"/>
</dbReference>
<evidence type="ECO:0000313" key="4">
    <source>
        <dbReference type="EMBL" id="POM25468.1"/>
    </source>
</evidence>
<evidence type="ECO:0000259" key="3">
    <source>
        <dbReference type="Pfam" id="PF22599"/>
    </source>
</evidence>
<dbReference type="InterPro" id="IPR054384">
    <property type="entry name" value="SecDF_P1_head"/>
</dbReference>
<keyword evidence="2" id="KW-0472">Membrane</keyword>
<accession>A0A2P4UKC1</accession>
<feature type="compositionally biased region" description="Basic and acidic residues" evidence="1">
    <location>
        <begin position="41"/>
        <end position="61"/>
    </location>
</feature>
<keyword evidence="2" id="KW-1133">Transmembrane helix</keyword>
<feature type="transmembrane region" description="Helical" evidence="2">
    <location>
        <begin position="85"/>
        <end position="109"/>
    </location>
</feature>
<gene>
    <name evidence="4" type="ORF">BTM25_41160</name>
</gene>
<evidence type="ECO:0000313" key="5">
    <source>
        <dbReference type="Proteomes" id="UP000242367"/>
    </source>
</evidence>
<sequence>MRVGSRRSRRVGTPKAAPAPERSLPGDPSSPADEPSPAGDEAARRRERSVQRQRAAADLKRARAGVRPPRMSRANAERAAREHRAALLVMVVTLVLLIAAVAVTGGILVARMQSKPIVLASPLLIYPVTQTTAGQCPAGTQGMTGQSVSGLTCYQLAQGITIRRVSDLHVQKGRTGQAYDVALTLRAADRSAFGRLTRGMVGRDLAFVVGGRLVTAPRVDMPITDGKVVITGPVNRAAAALLARQLRGS</sequence>
<evidence type="ECO:0000256" key="2">
    <source>
        <dbReference type="SAM" id="Phobius"/>
    </source>
</evidence>
<evidence type="ECO:0000256" key="1">
    <source>
        <dbReference type="SAM" id="MobiDB-lite"/>
    </source>
</evidence>
<name>A0A2P4UKC1_9ACTN</name>